<dbReference type="PRINTS" id="PR00111">
    <property type="entry name" value="ABHYDROLASE"/>
</dbReference>
<reference evidence="2 3" key="1">
    <citation type="submission" date="2020-08" db="EMBL/GenBank/DDBJ databases">
        <title>Genomic Encyclopedia of Type Strains, Phase III (KMG-III): the genomes of soil and plant-associated and newly described type strains.</title>
        <authorList>
            <person name="Whitman W."/>
        </authorList>
    </citation>
    <scope>NUCLEOTIDE SEQUENCE [LARGE SCALE GENOMIC DNA]</scope>
    <source>
        <strain evidence="2 3">CECT 8640</strain>
    </source>
</reference>
<dbReference type="EMBL" id="JACHJN010000001">
    <property type="protein sequence ID" value="MBB5953943.1"/>
    <property type="molecule type" value="Genomic_DNA"/>
</dbReference>
<dbReference type="InterPro" id="IPR029058">
    <property type="entry name" value="AB_hydrolase_fold"/>
</dbReference>
<feature type="domain" description="AB hydrolase-1" evidence="1">
    <location>
        <begin position="34"/>
        <end position="172"/>
    </location>
</feature>
<protein>
    <submittedName>
        <fullName evidence="2">Pimeloyl-ACP methyl ester carboxylesterase</fullName>
    </submittedName>
</protein>
<proteinExistence type="predicted"/>
<dbReference type="RefSeq" id="WP_184687772.1">
    <property type="nucleotide sequence ID" value="NZ_JACHJN010000001.1"/>
</dbReference>
<evidence type="ECO:0000259" key="1">
    <source>
        <dbReference type="Pfam" id="PF00561"/>
    </source>
</evidence>
<dbReference type="PANTHER" id="PTHR46438:SF11">
    <property type="entry name" value="LIPASE-RELATED"/>
    <property type="match status" value="1"/>
</dbReference>
<keyword evidence="3" id="KW-1185">Reference proteome</keyword>
<evidence type="ECO:0000313" key="2">
    <source>
        <dbReference type="EMBL" id="MBB5953943.1"/>
    </source>
</evidence>
<comment type="caution">
    <text evidence="2">The sequence shown here is derived from an EMBL/GenBank/DDBJ whole genome shotgun (WGS) entry which is preliminary data.</text>
</comment>
<accession>A0A841CAH4</accession>
<dbReference type="PANTHER" id="PTHR46438">
    <property type="entry name" value="ALPHA/BETA-HYDROLASES SUPERFAMILY PROTEIN"/>
    <property type="match status" value="1"/>
</dbReference>
<name>A0A841CAH4_9PSEU</name>
<dbReference type="Gene3D" id="3.40.50.1820">
    <property type="entry name" value="alpha/beta hydrolase"/>
    <property type="match status" value="1"/>
</dbReference>
<dbReference type="SUPFAM" id="SSF53474">
    <property type="entry name" value="alpha/beta-Hydrolases"/>
    <property type="match status" value="1"/>
</dbReference>
<gene>
    <name evidence="2" type="ORF">FHS29_000513</name>
</gene>
<dbReference type="InterPro" id="IPR000073">
    <property type="entry name" value="AB_hydrolase_1"/>
</dbReference>
<sequence>MTTPAAERTTAVEEHWTRVDGTETRYLAAGDGHPVLLIHGEGSVAEQWYDILRGLAGSYRVIAVDLPGYGYTKPIPDGSVPALASFVGRFVRALGLERPVLIGHSLGGAVAVHAALARPNRVPALVLVSSAGMGRAISPAYIIQAVTPLGDLTRFLVPVLPFGPQLLVASTALTGSCRPWRISAPWWSSQAHAASTPVALETALRSQRSSVGLLGQKKPILGRLPELPMPTLVAWGLRDRQVPFWQGIAARRRLRRGRLALVPCSSHLLPLEAPEDLLKAVRPFLADLDLAHDPSDQDHGPTDRGDLS</sequence>
<dbReference type="AlphaFoldDB" id="A0A841CAH4"/>
<organism evidence="2 3">
    <name type="scientific">Saccharothrix tamanrassetensis</name>
    <dbReference type="NCBI Taxonomy" id="1051531"/>
    <lineage>
        <taxon>Bacteria</taxon>
        <taxon>Bacillati</taxon>
        <taxon>Actinomycetota</taxon>
        <taxon>Actinomycetes</taxon>
        <taxon>Pseudonocardiales</taxon>
        <taxon>Pseudonocardiaceae</taxon>
        <taxon>Saccharothrix</taxon>
    </lineage>
</organism>
<dbReference type="Proteomes" id="UP000547510">
    <property type="component" value="Unassembled WGS sequence"/>
</dbReference>
<dbReference type="Pfam" id="PF00561">
    <property type="entry name" value="Abhydrolase_1"/>
    <property type="match status" value="1"/>
</dbReference>
<evidence type="ECO:0000313" key="3">
    <source>
        <dbReference type="Proteomes" id="UP000547510"/>
    </source>
</evidence>
<dbReference type="GO" id="GO:0003824">
    <property type="term" value="F:catalytic activity"/>
    <property type="evidence" value="ECO:0007669"/>
    <property type="project" value="UniProtKB-ARBA"/>
</dbReference>